<protein>
    <recommendedName>
        <fullName evidence="3">DUF4190 domain-containing protein</fullName>
    </recommendedName>
</protein>
<dbReference type="Proteomes" id="UP001139493">
    <property type="component" value="Unassembled WGS sequence"/>
</dbReference>
<dbReference type="AlphaFoldDB" id="A0A9X2G420"/>
<evidence type="ECO:0000313" key="4">
    <source>
        <dbReference type="EMBL" id="MCP2266722.1"/>
    </source>
</evidence>
<keyword evidence="2" id="KW-1133">Transmembrane helix</keyword>
<keyword evidence="5" id="KW-1185">Reference proteome</keyword>
<dbReference type="Pfam" id="PF13828">
    <property type="entry name" value="DUF4190"/>
    <property type="match status" value="1"/>
</dbReference>
<dbReference type="EMBL" id="JAMTCS010000014">
    <property type="protein sequence ID" value="MCP2266722.1"/>
    <property type="molecule type" value="Genomic_DNA"/>
</dbReference>
<gene>
    <name evidence="4" type="ORF">APR03_004092</name>
</gene>
<feature type="region of interest" description="Disordered" evidence="1">
    <location>
        <begin position="1"/>
        <end position="55"/>
    </location>
</feature>
<evidence type="ECO:0000256" key="2">
    <source>
        <dbReference type="SAM" id="Phobius"/>
    </source>
</evidence>
<dbReference type="RefSeq" id="WP_253838900.1">
    <property type="nucleotide sequence ID" value="NZ_JAMTCS010000014.1"/>
</dbReference>
<proteinExistence type="predicted"/>
<name>A0A9X2G420_9MICO</name>
<keyword evidence="2" id="KW-0472">Membrane</keyword>
<sequence>MTQPDGGQSPYDPPQQPEQGGQVPGQGDQVPGSVPGEPAPYQQQAPYGQAPYDQAPQAPAYAQGAQPYPYGAAPLPKNSLGVWSLVLGILSVLGCGILTGIAAIIVGHKSRRAQREGQADNGGMGLAGIITGWVGIAWTTIWVAFVGIGTFLAVTDPAFQEGIEQEMESGYEQEYGDLPTSDPELDQLLEELENS</sequence>
<feature type="domain" description="DUF4190" evidence="3">
    <location>
        <begin position="80"/>
        <end position="141"/>
    </location>
</feature>
<comment type="caution">
    <text evidence="4">The sequence shown here is derived from an EMBL/GenBank/DDBJ whole genome shotgun (WGS) entry which is preliminary data.</text>
</comment>
<keyword evidence="2" id="KW-0812">Transmembrane</keyword>
<feature type="transmembrane region" description="Helical" evidence="2">
    <location>
        <begin position="82"/>
        <end position="106"/>
    </location>
</feature>
<dbReference type="InterPro" id="IPR025241">
    <property type="entry name" value="DUF4190"/>
</dbReference>
<evidence type="ECO:0000256" key="1">
    <source>
        <dbReference type="SAM" id="MobiDB-lite"/>
    </source>
</evidence>
<evidence type="ECO:0000313" key="5">
    <source>
        <dbReference type="Proteomes" id="UP001139493"/>
    </source>
</evidence>
<feature type="transmembrane region" description="Helical" evidence="2">
    <location>
        <begin position="126"/>
        <end position="154"/>
    </location>
</feature>
<feature type="compositionally biased region" description="Low complexity" evidence="1">
    <location>
        <begin position="17"/>
        <end position="55"/>
    </location>
</feature>
<reference evidence="4" key="1">
    <citation type="submission" date="2022-06" db="EMBL/GenBank/DDBJ databases">
        <title>Genomic Encyclopedia of Archaeal and Bacterial Type Strains, Phase II (KMG-II): from individual species to whole genera.</title>
        <authorList>
            <person name="Goeker M."/>
        </authorList>
    </citation>
    <scope>NUCLEOTIDE SEQUENCE</scope>
    <source>
        <strain evidence="4">DSM 26652</strain>
    </source>
</reference>
<evidence type="ECO:0000259" key="3">
    <source>
        <dbReference type="Pfam" id="PF13828"/>
    </source>
</evidence>
<accession>A0A9X2G420</accession>
<organism evidence="4 5">
    <name type="scientific">Promicromonospora thailandica</name>
    <dbReference type="NCBI Taxonomy" id="765201"/>
    <lineage>
        <taxon>Bacteria</taxon>
        <taxon>Bacillati</taxon>
        <taxon>Actinomycetota</taxon>
        <taxon>Actinomycetes</taxon>
        <taxon>Micrococcales</taxon>
        <taxon>Promicromonosporaceae</taxon>
        <taxon>Promicromonospora</taxon>
    </lineage>
</organism>